<gene>
    <name evidence="12" type="ORF">GCM10009749_18580</name>
</gene>
<keyword evidence="9" id="KW-0378">Hydrolase</keyword>
<evidence type="ECO:0000256" key="11">
    <source>
        <dbReference type="SAM" id="MobiDB-lite"/>
    </source>
</evidence>
<dbReference type="CDD" id="cd02513">
    <property type="entry name" value="CMP-NeuAc_Synthase"/>
    <property type="match status" value="1"/>
</dbReference>
<evidence type="ECO:0000256" key="7">
    <source>
        <dbReference type="ARBA" id="ARBA00012491"/>
    </source>
</evidence>
<keyword evidence="13" id="KW-1185">Reference proteome</keyword>
<evidence type="ECO:0000256" key="9">
    <source>
        <dbReference type="ARBA" id="ARBA00022801"/>
    </source>
</evidence>
<dbReference type="Proteomes" id="UP001500002">
    <property type="component" value="Unassembled WGS sequence"/>
</dbReference>
<dbReference type="SFLD" id="SFLDG01138">
    <property type="entry name" value="C1.6.2:_Deoxy-d-mannose-octulo"/>
    <property type="match status" value="1"/>
</dbReference>
<evidence type="ECO:0000313" key="12">
    <source>
        <dbReference type="EMBL" id="GAA1810201.1"/>
    </source>
</evidence>
<comment type="cofactor">
    <cofactor evidence="2">
        <name>Mg(2+)</name>
        <dbReference type="ChEBI" id="CHEBI:18420"/>
    </cofactor>
</comment>
<dbReference type="PANTHER" id="PTHR21485">
    <property type="entry name" value="HAD SUPERFAMILY MEMBERS CMAS AND KDSC"/>
    <property type="match status" value="1"/>
</dbReference>
<evidence type="ECO:0000256" key="8">
    <source>
        <dbReference type="ARBA" id="ARBA00022723"/>
    </source>
</evidence>
<dbReference type="SFLD" id="SFLDS00003">
    <property type="entry name" value="Haloacid_Dehalogenase"/>
    <property type="match status" value="1"/>
</dbReference>
<comment type="similarity">
    <text evidence="4">Belongs to the KdsC family.</text>
</comment>
<sequence length="457" mass="48032">MLPEGRPIGRAIPPAAGVVAIVPARGGSKGLPGKNLAPVAGVPLITRTIRAAIGASRIDAVFVSTDDDRIADAAHAEGAGVIRRPVELAGDTASSESALLHALDEIAVGAGNLPGVTVFLQATSPFVDSADLDEAVRRVVEGDDDVVFSVVPSHTFLWRESVDVAKGAEGVNHESSVRPRRQEREPEFRETGAFYVMRTDGFREAGHRFFGRIGMLRVPDAHAIEIDDPADLALARVIARGGLGDDDPVGTGPVVVPPRPARHHVSAAQDSRDSQGSARRRPKPRIDVDAVVTDFDGVHTDDTAWVDAEGRELVRVSRSDGHGVARLREAGIPVLILSAETNPVVAARAAKLQVEVRHGVAEKGVVLAEWAAARGIRLDRIAYLGNDEGDLPALALVGWPVAVADAVASVRSVARLVLDRRGGTGAVRELAELIVGARAIPESAYADGVVHKQGALA</sequence>
<dbReference type="SUPFAM" id="SSF53448">
    <property type="entry name" value="Nucleotide-diphospho-sugar transferases"/>
    <property type="match status" value="1"/>
</dbReference>
<proteinExistence type="inferred from homology"/>
<dbReference type="InterPro" id="IPR036412">
    <property type="entry name" value="HAD-like_sf"/>
</dbReference>
<dbReference type="InterPro" id="IPR029044">
    <property type="entry name" value="Nucleotide-diphossugar_trans"/>
</dbReference>
<dbReference type="EC" id="2.7.7.43" evidence="7"/>
<evidence type="ECO:0000256" key="1">
    <source>
        <dbReference type="ARBA" id="ARBA00001862"/>
    </source>
</evidence>
<accession>A0ABP4YCF2</accession>
<comment type="pathway">
    <text evidence="3">Amino-sugar metabolism; N-acetylneuraminate metabolism.</text>
</comment>
<comment type="catalytic activity">
    <reaction evidence="1">
        <text>an N-acylneuraminate + CTP = a CMP-N-acyl-beta-neuraminate + diphosphate</text>
        <dbReference type="Rhea" id="RHEA:11344"/>
        <dbReference type="ChEBI" id="CHEBI:33019"/>
        <dbReference type="ChEBI" id="CHEBI:37563"/>
        <dbReference type="ChEBI" id="CHEBI:60073"/>
        <dbReference type="ChEBI" id="CHEBI:68671"/>
        <dbReference type="EC" id="2.7.7.43"/>
    </reaction>
</comment>
<comment type="subunit">
    <text evidence="6">Homotetramer.</text>
</comment>
<evidence type="ECO:0000256" key="2">
    <source>
        <dbReference type="ARBA" id="ARBA00001946"/>
    </source>
</evidence>
<feature type="region of interest" description="Disordered" evidence="11">
    <location>
        <begin position="246"/>
        <end position="285"/>
    </location>
</feature>
<evidence type="ECO:0000256" key="6">
    <source>
        <dbReference type="ARBA" id="ARBA00011881"/>
    </source>
</evidence>
<evidence type="ECO:0000256" key="10">
    <source>
        <dbReference type="ARBA" id="ARBA00022842"/>
    </source>
</evidence>
<comment type="similarity">
    <text evidence="5">Belongs to the CMP-NeuNAc synthase family.</text>
</comment>
<dbReference type="EMBL" id="BAAANJ010000006">
    <property type="protein sequence ID" value="GAA1810201.1"/>
    <property type="molecule type" value="Genomic_DNA"/>
</dbReference>
<protein>
    <recommendedName>
        <fullName evidence="7">N-acylneuraminate cytidylyltransferase</fullName>
        <ecNumber evidence="7">2.7.7.43</ecNumber>
    </recommendedName>
</protein>
<dbReference type="Gene3D" id="3.90.550.10">
    <property type="entry name" value="Spore Coat Polysaccharide Biosynthesis Protein SpsA, Chain A"/>
    <property type="match status" value="1"/>
</dbReference>
<reference evidence="13" key="1">
    <citation type="journal article" date="2019" name="Int. J. Syst. Evol. Microbiol.">
        <title>The Global Catalogue of Microorganisms (GCM) 10K type strain sequencing project: providing services to taxonomists for standard genome sequencing and annotation.</title>
        <authorList>
            <consortium name="The Broad Institute Genomics Platform"/>
            <consortium name="The Broad Institute Genome Sequencing Center for Infectious Disease"/>
            <person name="Wu L."/>
            <person name="Ma J."/>
        </authorList>
    </citation>
    <scope>NUCLEOTIDE SEQUENCE [LARGE SCALE GENOMIC DNA]</scope>
    <source>
        <strain evidence="13">JCM 14322</strain>
    </source>
</reference>
<keyword evidence="12" id="KW-0548">Nucleotidyltransferase</keyword>
<evidence type="ECO:0000256" key="4">
    <source>
        <dbReference type="ARBA" id="ARBA00005893"/>
    </source>
</evidence>
<dbReference type="Pfam" id="PF08282">
    <property type="entry name" value="Hydrolase_3"/>
    <property type="match status" value="1"/>
</dbReference>
<dbReference type="GO" id="GO:0016779">
    <property type="term" value="F:nucleotidyltransferase activity"/>
    <property type="evidence" value="ECO:0007669"/>
    <property type="project" value="UniProtKB-KW"/>
</dbReference>
<comment type="caution">
    <text evidence="12">The sequence shown here is derived from an EMBL/GenBank/DDBJ whole genome shotgun (WGS) entry which is preliminary data.</text>
</comment>
<dbReference type="SUPFAM" id="SSF56784">
    <property type="entry name" value="HAD-like"/>
    <property type="match status" value="1"/>
</dbReference>
<dbReference type="RefSeq" id="WP_344295622.1">
    <property type="nucleotide sequence ID" value="NZ_BAAANJ010000006.1"/>
</dbReference>
<dbReference type="InterPro" id="IPR023214">
    <property type="entry name" value="HAD_sf"/>
</dbReference>
<organism evidence="12 13">
    <name type="scientific">Agromyces neolithicus</name>
    <dbReference type="NCBI Taxonomy" id="269420"/>
    <lineage>
        <taxon>Bacteria</taxon>
        <taxon>Bacillati</taxon>
        <taxon>Actinomycetota</taxon>
        <taxon>Actinomycetes</taxon>
        <taxon>Micrococcales</taxon>
        <taxon>Microbacteriaceae</taxon>
        <taxon>Agromyces</taxon>
    </lineage>
</organism>
<dbReference type="PANTHER" id="PTHR21485:SF3">
    <property type="entry name" value="N-ACYLNEURAMINATE CYTIDYLYLTRANSFERASE"/>
    <property type="match status" value="1"/>
</dbReference>
<dbReference type="InterPro" id="IPR050793">
    <property type="entry name" value="CMP-NeuNAc_synthase"/>
</dbReference>
<evidence type="ECO:0000313" key="13">
    <source>
        <dbReference type="Proteomes" id="UP001500002"/>
    </source>
</evidence>
<keyword evidence="10" id="KW-0460">Magnesium</keyword>
<keyword evidence="12" id="KW-0808">Transferase</keyword>
<dbReference type="SFLD" id="SFLDG01136">
    <property type="entry name" value="C1.6:_Phosphoserine_Phosphatas"/>
    <property type="match status" value="1"/>
</dbReference>
<name>A0ABP4YCF2_9MICO</name>
<evidence type="ECO:0000256" key="5">
    <source>
        <dbReference type="ARBA" id="ARBA00010726"/>
    </source>
</evidence>
<dbReference type="Gene3D" id="3.40.50.1000">
    <property type="entry name" value="HAD superfamily/HAD-like"/>
    <property type="match status" value="1"/>
</dbReference>
<dbReference type="InterPro" id="IPR010023">
    <property type="entry name" value="KdsC_fam"/>
</dbReference>
<dbReference type="InterPro" id="IPR003329">
    <property type="entry name" value="Cytidylyl_trans"/>
</dbReference>
<evidence type="ECO:0000256" key="3">
    <source>
        <dbReference type="ARBA" id="ARBA00005141"/>
    </source>
</evidence>
<keyword evidence="8" id="KW-0479">Metal-binding</keyword>
<dbReference type="Pfam" id="PF02348">
    <property type="entry name" value="CTP_transf_3"/>
    <property type="match status" value="1"/>
</dbReference>